<dbReference type="EMBL" id="JAAZQD010000007">
    <property type="protein sequence ID" value="NKZ40173.1"/>
    <property type="molecule type" value="Genomic_DNA"/>
</dbReference>
<dbReference type="Pfam" id="PF00441">
    <property type="entry name" value="Acyl-CoA_dh_1"/>
    <property type="match status" value="1"/>
</dbReference>
<keyword evidence="14" id="KW-1185">Reference proteome</keyword>
<keyword evidence="3 9" id="KW-0285">Flavoprotein</keyword>
<keyword evidence="9" id="KW-0560">Oxidoreductase</keyword>
<evidence type="ECO:0000256" key="7">
    <source>
        <dbReference type="ARBA" id="ARBA00068311"/>
    </source>
</evidence>
<dbReference type="InterPro" id="IPR046373">
    <property type="entry name" value="Acyl-CoA_Oxase/DH_mid-dom_sf"/>
</dbReference>
<dbReference type="AlphaFoldDB" id="A0A846ZRV3"/>
<dbReference type="Gene3D" id="1.20.140.10">
    <property type="entry name" value="Butyryl-CoA Dehydrogenase, subunit A, domain 3"/>
    <property type="match status" value="1"/>
</dbReference>
<dbReference type="InterPro" id="IPR036250">
    <property type="entry name" value="AcylCo_DH-like_C"/>
</dbReference>
<dbReference type="InterPro" id="IPR009075">
    <property type="entry name" value="AcylCo_DH/oxidase_C"/>
</dbReference>
<dbReference type="EC" id="3.13.1.4" evidence="6"/>
<keyword evidence="4 9" id="KW-0274">FAD</keyword>
<evidence type="ECO:0000256" key="1">
    <source>
        <dbReference type="ARBA" id="ARBA00001974"/>
    </source>
</evidence>
<comment type="cofactor">
    <cofactor evidence="1 9">
        <name>FAD</name>
        <dbReference type="ChEBI" id="CHEBI:57692"/>
    </cofactor>
</comment>
<evidence type="ECO:0000256" key="8">
    <source>
        <dbReference type="ARBA" id="ARBA00075603"/>
    </source>
</evidence>
<dbReference type="Pfam" id="PF02771">
    <property type="entry name" value="Acyl-CoA_dh_N"/>
    <property type="match status" value="1"/>
</dbReference>
<comment type="similarity">
    <text evidence="2 9">Belongs to the acyl-CoA dehydrogenase family.</text>
</comment>
<comment type="catalytic activity">
    <reaction evidence="5">
        <text>3-sulfinopropanoyl-CoA + H2O = propanoyl-CoA + sulfite + H(+)</text>
        <dbReference type="Rhea" id="RHEA:41624"/>
        <dbReference type="ChEBI" id="CHEBI:15377"/>
        <dbReference type="ChEBI" id="CHEBI:15378"/>
        <dbReference type="ChEBI" id="CHEBI:17359"/>
        <dbReference type="ChEBI" id="CHEBI:57392"/>
        <dbReference type="ChEBI" id="CHEBI:78349"/>
        <dbReference type="EC" id="3.13.1.4"/>
    </reaction>
    <physiologicalReaction direction="left-to-right" evidence="5">
        <dbReference type="Rhea" id="RHEA:41625"/>
    </physiologicalReaction>
</comment>
<sequence>MDENCRRSEFRQFAQTKVSPFAEIHDRSQKLSDSIRPDLARSGYFAPFLPSKWGGSSMDMVTYGVLHEELGRACSSVRTLLTVHDMIAHTILSWGSTHLKDQWLPLLAKGDVIGALGVSEPNAGSDINAVETVAVADGEEFVLRGKKKWISFGQIADLFLILCKYNDLPTAFLVERDRPGLLVEPIEGMFGTRGSMLALLTFEDCRVPKGNMIARPGFGATPVAQTALGLGRYSVACGAVGIAQACLDACYEYASNTRRFGVPLKDHQLIQQMITDMITDTVAARLLCRQAGAMRESGDFQEIMHTFIAKYHASTAAMRAADRAVQIHGANGCSQCYAVERFMRDAKIMEIIEGSTQLQQITIANFGFQEFERQKLVSVGDVPEKMDEGVQGRAHFKPSAVTE</sequence>
<name>A0A846ZRV3_9GAMM</name>
<gene>
    <name evidence="13" type="ORF">HF690_14530</name>
</gene>
<dbReference type="PROSITE" id="PS00072">
    <property type="entry name" value="ACYL_COA_DH_1"/>
    <property type="match status" value="1"/>
</dbReference>
<dbReference type="SUPFAM" id="SSF56645">
    <property type="entry name" value="Acyl-CoA dehydrogenase NM domain-like"/>
    <property type="match status" value="1"/>
</dbReference>
<reference evidence="13 14" key="1">
    <citation type="journal article" date="2017" name="Int. J. Syst. Evol. Microbiol.">
        <title>Oleiagrimonas citrea sp. nov., a marine bacterium isolated from tidal flat sediment and emended description of the genus Oleiagrimonas Fang et al. 2015 and Oleiagrimonas soli.</title>
        <authorList>
            <person name="Yang S.H."/>
            <person name="Seo H.S."/>
            <person name="Seong C.N."/>
            <person name="Kwon K.K."/>
        </authorList>
    </citation>
    <scope>NUCLEOTIDE SEQUENCE [LARGE SCALE GENOMIC DNA]</scope>
    <source>
        <strain evidence="13 14">MEBiC09124</strain>
    </source>
</reference>
<evidence type="ECO:0000256" key="5">
    <source>
        <dbReference type="ARBA" id="ARBA00052938"/>
    </source>
</evidence>
<evidence type="ECO:0000259" key="12">
    <source>
        <dbReference type="Pfam" id="PF02771"/>
    </source>
</evidence>
<dbReference type="Pfam" id="PF02770">
    <property type="entry name" value="Acyl-CoA_dh_M"/>
    <property type="match status" value="1"/>
</dbReference>
<proteinExistence type="inferred from homology"/>
<evidence type="ECO:0000256" key="9">
    <source>
        <dbReference type="RuleBase" id="RU362125"/>
    </source>
</evidence>
<evidence type="ECO:0000259" key="11">
    <source>
        <dbReference type="Pfam" id="PF02770"/>
    </source>
</evidence>
<dbReference type="PIRSF" id="PIRSF016578">
    <property type="entry name" value="HsaA"/>
    <property type="match status" value="1"/>
</dbReference>
<evidence type="ECO:0000313" key="14">
    <source>
        <dbReference type="Proteomes" id="UP000541636"/>
    </source>
</evidence>
<comment type="caution">
    <text evidence="13">The sequence shown here is derived from an EMBL/GenBank/DDBJ whole genome shotgun (WGS) entry which is preliminary data.</text>
</comment>
<dbReference type="FunFam" id="1.20.140.10:FF:000004">
    <property type="entry name" value="Acyl-CoA dehydrogenase FadE25"/>
    <property type="match status" value="1"/>
</dbReference>
<dbReference type="PANTHER" id="PTHR43884">
    <property type="entry name" value="ACYL-COA DEHYDROGENASE"/>
    <property type="match status" value="1"/>
</dbReference>
<dbReference type="InterPro" id="IPR009100">
    <property type="entry name" value="AcylCoA_DH/oxidase_NM_dom_sf"/>
</dbReference>
<feature type="domain" description="Acyl-CoA oxidase/dehydrogenase middle" evidence="11">
    <location>
        <begin position="115"/>
        <end position="205"/>
    </location>
</feature>
<protein>
    <recommendedName>
        <fullName evidence="7">3-sulfinopropanoyl-CoA desulfinase</fullName>
        <ecNumber evidence="6">3.13.1.4</ecNumber>
    </recommendedName>
    <alternativeName>
        <fullName evidence="8">3-sulfinopropionyl coenzyme A desulfinase</fullName>
    </alternativeName>
</protein>
<dbReference type="Gene3D" id="2.40.110.10">
    <property type="entry name" value="Butyryl-CoA Dehydrogenase, subunit A, domain 2"/>
    <property type="match status" value="1"/>
</dbReference>
<evidence type="ECO:0000256" key="4">
    <source>
        <dbReference type="ARBA" id="ARBA00022827"/>
    </source>
</evidence>
<dbReference type="Gene3D" id="1.10.540.10">
    <property type="entry name" value="Acyl-CoA dehydrogenase/oxidase, N-terminal domain"/>
    <property type="match status" value="1"/>
</dbReference>
<dbReference type="PANTHER" id="PTHR43884:SF12">
    <property type="entry name" value="ISOVALERYL-COA DEHYDROGENASE, MITOCHONDRIAL-RELATED"/>
    <property type="match status" value="1"/>
</dbReference>
<dbReference type="GO" id="GO:0003995">
    <property type="term" value="F:acyl-CoA dehydrogenase activity"/>
    <property type="evidence" value="ECO:0007669"/>
    <property type="project" value="InterPro"/>
</dbReference>
<feature type="domain" description="Acyl-CoA dehydrogenase/oxidase C-terminal" evidence="10">
    <location>
        <begin position="222"/>
        <end position="365"/>
    </location>
</feature>
<dbReference type="InterPro" id="IPR006091">
    <property type="entry name" value="Acyl-CoA_Oxase/DH_mid-dom"/>
</dbReference>
<dbReference type="InterPro" id="IPR037069">
    <property type="entry name" value="AcylCoA_DH/ox_N_sf"/>
</dbReference>
<evidence type="ECO:0000256" key="3">
    <source>
        <dbReference type="ARBA" id="ARBA00022630"/>
    </source>
</evidence>
<evidence type="ECO:0000259" key="10">
    <source>
        <dbReference type="Pfam" id="PF00441"/>
    </source>
</evidence>
<dbReference type="InterPro" id="IPR006089">
    <property type="entry name" value="Acyl-CoA_DH_CS"/>
</dbReference>
<evidence type="ECO:0000256" key="2">
    <source>
        <dbReference type="ARBA" id="ARBA00009347"/>
    </source>
</evidence>
<feature type="domain" description="Acyl-CoA dehydrogenase/oxidase N-terminal" evidence="12">
    <location>
        <begin position="7"/>
        <end position="111"/>
    </location>
</feature>
<dbReference type="Proteomes" id="UP000541636">
    <property type="component" value="Unassembled WGS sequence"/>
</dbReference>
<dbReference type="SUPFAM" id="SSF47203">
    <property type="entry name" value="Acyl-CoA dehydrogenase C-terminal domain-like"/>
    <property type="match status" value="1"/>
</dbReference>
<evidence type="ECO:0000256" key="6">
    <source>
        <dbReference type="ARBA" id="ARBA00066461"/>
    </source>
</evidence>
<dbReference type="InterPro" id="IPR013786">
    <property type="entry name" value="AcylCoA_DH/ox_N"/>
</dbReference>
<accession>A0A846ZRV3</accession>
<evidence type="ECO:0000313" key="13">
    <source>
        <dbReference type="EMBL" id="NKZ40173.1"/>
    </source>
</evidence>
<organism evidence="13 14">
    <name type="scientific">Oleiagrimonas citrea</name>
    <dbReference type="NCBI Taxonomy" id="1665687"/>
    <lineage>
        <taxon>Bacteria</taxon>
        <taxon>Pseudomonadati</taxon>
        <taxon>Pseudomonadota</taxon>
        <taxon>Gammaproteobacteria</taxon>
        <taxon>Lysobacterales</taxon>
        <taxon>Rhodanobacteraceae</taxon>
        <taxon>Oleiagrimonas</taxon>
    </lineage>
</organism>
<dbReference type="GO" id="GO:0050660">
    <property type="term" value="F:flavin adenine dinucleotide binding"/>
    <property type="evidence" value="ECO:0007669"/>
    <property type="project" value="InterPro"/>
</dbReference>